<name>A0A2I9D7W2_9DEIO</name>
<protein>
    <recommendedName>
        <fullName evidence="4">Carboxypeptidase regulatory-like domain-containing protein</fullName>
    </recommendedName>
</protein>
<dbReference type="OrthoDB" id="74090at2"/>
<gene>
    <name evidence="2" type="ORF">DAERI_090186</name>
</gene>
<comment type="caution">
    <text evidence="2">The sequence shown here is derived from an EMBL/GenBank/DDBJ whole genome shotgun (WGS) entry which is preliminary data.</text>
</comment>
<keyword evidence="3" id="KW-1185">Reference proteome</keyword>
<evidence type="ECO:0000256" key="1">
    <source>
        <dbReference type="SAM" id="SignalP"/>
    </source>
</evidence>
<dbReference type="Proteomes" id="UP000236569">
    <property type="component" value="Unassembled WGS sequence"/>
</dbReference>
<evidence type="ECO:0008006" key="4">
    <source>
        <dbReference type="Google" id="ProtNLM"/>
    </source>
</evidence>
<sequence>MKRPSPLVLALLAAALLAPSGAALTVTGKVEGTVPADTRVSGWAVSASGQPVQEIVSVPVNGGQFRLEIPGASPSFRAQTALNAQNVTWPGVLDPVTVSAETQTAELKFFTYRDANRNGQNDEGEELREVTLNAGRGSLFVVWVNSDVAVKASRGYQVALKRGWNAFVVEVGRAVKVAPFRDGVAAVSLSLGR</sequence>
<organism evidence="2 3">
    <name type="scientific">Deinococcus aerius</name>
    <dbReference type="NCBI Taxonomy" id="200253"/>
    <lineage>
        <taxon>Bacteria</taxon>
        <taxon>Thermotogati</taxon>
        <taxon>Deinococcota</taxon>
        <taxon>Deinococci</taxon>
        <taxon>Deinococcales</taxon>
        <taxon>Deinococcaceae</taxon>
        <taxon>Deinococcus</taxon>
    </lineage>
</organism>
<keyword evidence="1" id="KW-0732">Signal</keyword>
<accession>A0A2I9D7W2</accession>
<dbReference type="AlphaFoldDB" id="A0A2I9D7W2"/>
<evidence type="ECO:0000313" key="2">
    <source>
        <dbReference type="EMBL" id="GBF06600.1"/>
    </source>
</evidence>
<dbReference type="EMBL" id="BFAG01000009">
    <property type="protein sequence ID" value="GBF06600.1"/>
    <property type="molecule type" value="Genomic_DNA"/>
</dbReference>
<proteinExistence type="predicted"/>
<reference evidence="3" key="1">
    <citation type="submission" date="2018-01" db="EMBL/GenBank/DDBJ databases">
        <title>Draft Genome Sequence of the Radioresistant Bacterium Deinococcus aerius TR0125, Isolated from the Higher Atmosphere above Japan.</title>
        <authorList>
            <person name="Satoh K."/>
            <person name="Arai H."/>
            <person name="Sanzen T."/>
            <person name="Kawaguchi Y."/>
            <person name="Hayashi H."/>
            <person name="Yokobori S."/>
            <person name="Yamagishi A."/>
            <person name="Oono Y."/>
            <person name="Narumi I."/>
        </authorList>
    </citation>
    <scope>NUCLEOTIDE SEQUENCE [LARGE SCALE GENOMIC DNA]</scope>
    <source>
        <strain evidence="3">TR0125</strain>
    </source>
</reference>
<feature type="signal peptide" evidence="1">
    <location>
        <begin position="1"/>
        <end position="25"/>
    </location>
</feature>
<evidence type="ECO:0000313" key="3">
    <source>
        <dbReference type="Proteomes" id="UP000236569"/>
    </source>
</evidence>
<feature type="chain" id="PRO_5014409957" description="Carboxypeptidase regulatory-like domain-containing protein" evidence="1">
    <location>
        <begin position="26"/>
        <end position="193"/>
    </location>
</feature>
<dbReference type="RefSeq" id="WP_103129957.1">
    <property type="nucleotide sequence ID" value="NZ_BFAG01000009.1"/>
</dbReference>